<name>J9UWS9_GIAIN</name>
<protein>
    <submittedName>
        <fullName evidence="2">Protein 21.1</fullName>
    </submittedName>
</protein>
<evidence type="ECO:0000256" key="1">
    <source>
        <dbReference type="SAM" id="MobiDB-lite"/>
    </source>
</evidence>
<feature type="region of interest" description="Disordered" evidence="1">
    <location>
        <begin position="1"/>
        <end position="45"/>
    </location>
</feature>
<feature type="non-terminal residue" evidence="2">
    <location>
        <position position="105"/>
    </location>
</feature>
<dbReference type="VEuPathDB" id="GiardiaDB:QR46_4749"/>
<evidence type="ECO:0000313" key="2">
    <source>
        <dbReference type="EMBL" id="AFR79320.1"/>
    </source>
</evidence>
<organism evidence="2">
    <name type="scientific">Giardia intestinalis</name>
    <name type="common">Giardia lamblia</name>
    <dbReference type="NCBI Taxonomy" id="5741"/>
    <lineage>
        <taxon>Eukaryota</taxon>
        <taxon>Metamonada</taxon>
        <taxon>Diplomonadida</taxon>
        <taxon>Hexamitidae</taxon>
        <taxon>Giardiinae</taxon>
        <taxon>Giardia</taxon>
    </lineage>
</organism>
<dbReference type="EMBL" id="JX646893">
    <property type="protein sequence ID" value="AFR79320.1"/>
    <property type="molecule type" value="Genomic_DNA"/>
</dbReference>
<proteinExistence type="predicted"/>
<sequence length="105" mass="11722">SADDIESTDQPPQRQGNSRFAKVFTMTRDGEGNSSDDMDMGDEELHHSADPHVALTDEQLLLCLVSPPAQTRKKRSCPRIAFFVNNIGSVFLLYCQSLHKSDNKI</sequence>
<feature type="compositionally biased region" description="Polar residues" evidence="1">
    <location>
        <begin position="8"/>
        <end position="18"/>
    </location>
</feature>
<dbReference type="AlphaFoldDB" id="J9UWS9"/>
<feature type="non-terminal residue" evidence="2">
    <location>
        <position position="1"/>
    </location>
</feature>
<reference evidence="2" key="1">
    <citation type="journal article" date="2012" name="PLoS Negl. Trop. Dis.">
        <title>Detection of Giardia duodenalis Assemblages A and B in Human Feces by Simple, Assemblage-Specific PCR Assays.</title>
        <authorList>
            <person name="Vanni I."/>
            <person name="Caccio S.M."/>
            <person name="van Lith L."/>
            <person name="Lebbad M."/>
            <person name="Svard S.G."/>
            <person name="Pozio E."/>
            <person name="Tosini F."/>
        </authorList>
    </citation>
    <scope>NUCLEOTIDE SEQUENCE</scope>
    <source>
        <strain evidence="2">Ad28</strain>
    </source>
</reference>
<accession>J9UWS9</accession>